<dbReference type="EMBL" id="BAABHO010000021">
    <property type="protein sequence ID" value="GAA4792008.1"/>
    <property type="molecule type" value="Genomic_DNA"/>
</dbReference>
<evidence type="ECO:0000313" key="2">
    <source>
        <dbReference type="EMBL" id="GAA4792008.1"/>
    </source>
</evidence>
<dbReference type="PRINTS" id="PR00111">
    <property type="entry name" value="ABHYDROLASE"/>
</dbReference>
<comment type="caution">
    <text evidence="2">The sequence shown here is derived from an EMBL/GenBank/DDBJ whole genome shotgun (WGS) entry which is preliminary data.</text>
</comment>
<dbReference type="InterPro" id="IPR029058">
    <property type="entry name" value="AB_hydrolase_fold"/>
</dbReference>
<name>A0ABP9BAP2_9PSEU</name>
<dbReference type="InterPro" id="IPR000073">
    <property type="entry name" value="AB_hydrolase_1"/>
</dbReference>
<dbReference type="SUPFAM" id="SSF53474">
    <property type="entry name" value="alpha/beta-Hydrolases"/>
    <property type="match status" value="1"/>
</dbReference>
<evidence type="ECO:0000259" key="1">
    <source>
        <dbReference type="Pfam" id="PF12697"/>
    </source>
</evidence>
<organism evidence="2 3">
    <name type="scientific">Actinomycetospora chlora</name>
    <dbReference type="NCBI Taxonomy" id="663608"/>
    <lineage>
        <taxon>Bacteria</taxon>
        <taxon>Bacillati</taxon>
        <taxon>Actinomycetota</taxon>
        <taxon>Actinomycetes</taxon>
        <taxon>Pseudonocardiales</taxon>
        <taxon>Pseudonocardiaceae</taxon>
        <taxon>Actinomycetospora</taxon>
    </lineage>
</organism>
<dbReference type="RefSeq" id="WP_345415857.1">
    <property type="nucleotide sequence ID" value="NZ_BAABHO010000021.1"/>
</dbReference>
<proteinExistence type="predicted"/>
<dbReference type="PANTHER" id="PTHR43194:SF5">
    <property type="entry name" value="PIMELOYL-[ACYL-CARRIER PROTEIN] METHYL ESTER ESTERASE"/>
    <property type="match status" value="1"/>
</dbReference>
<dbReference type="Gene3D" id="3.40.50.1820">
    <property type="entry name" value="alpha/beta hydrolase"/>
    <property type="match status" value="1"/>
</dbReference>
<evidence type="ECO:0000313" key="3">
    <source>
        <dbReference type="Proteomes" id="UP001500928"/>
    </source>
</evidence>
<accession>A0ABP9BAP2</accession>
<dbReference type="Proteomes" id="UP001500928">
    <property type="component" value="Unassembled WGS sequence"/>
</dbReference>
<keyword evidence="3" id="KW-1185">Reference proteome</keyword>
<dbReference type="PANTHER" id="PTHR43194">
    <property type="entry name" value="HYDROLASE ALPHA/BETA FOLD FAMILY"/>
    <property type="match status" value="1"/>
</dbReference>
<dbReference type="InterPro" id="IPR050228">
    <property type="entry name" value="Carboxylesterase_BioH"/>
</dbReference>
<reference evidence="3" key="1">
    <citation type="journal article" date="2019" name="Int. J. Syst. Evol. Microbiol.">
        <title>The Global Catalogue of Microorganisms (GCM) 10K type strain sequencing project: providing services to taxonomists for standard genome sequencing and annotation.</title>
        <authorList>
            <consortium name="The Broad Institute Genomics Platform"/>
            <consortium name="The Broad Institute Genome Sequencing Center for Infectious Disease"/>
            <person name="Wu L."/>
            <person name="Ma J."/>
        </authorList>
    </citation>
    <scope>NUCLEOTIDE SEQUENCE [LARGE SCALE GENOMIC DNA]</scope>
    <source>
        <strain evidence="3">JCM 17979</strain>
    </source>
</reference>
<dbReference type="Pfam" id="PF12697">
    <property type="entry name" value="Abhydrolase_6"/>
    <property type="match status" value="1"/>
</dbReference>
<protein>
    <recommendedName>
        <fullName evidence="1">AB hydrolase-1 domain-containing protein</fullName>
    </recommendedName>
</protein>
<sequence>MTNTHEITTGTVDLGEVRLAYRERGTGTPVLLLHAGGFGEWFAPVFDEPALDGVRLVELHRPGYGGSSTPEGHLTVADIARLARRFLRELGIERAVWVGHSSSGSVALQAAIDAPDAVERLVLIEPAPSPAGPSAEELVRTAVGPALGAAHAGDFRGATDAFMTGVGGPGWADLVRERFGADGLERLLRDSRFFLGDEVVAAQEWAIDEETAARVTAPTTLAYGEAGATKAHEETTRMLAAWIPGAELVALPGVGHLMTLEDPAAVARLVAGGGQSKLCSGPGKVPSRTSRA</sequence>
<gene>
    <name evidence="2" type="ORF">GCM10023200_29120</name>
</gene>
<feature type="domain" description="AB hydrolase-1" evidence="1">
    <location>
        <begin position="30"/>
        <end position="268"/>
    </location>
</feature>